<dbReference type="PANTHER" id="PTHR30435">
    <property type="entry name" value="FLAGELLAR PROTEIN"/>
    <property type="match status" value="1"/>
</dbReference>
<dbReference type="Proteomes" id="UP000049979">
    <property type="component" value="Unassembled WGS sequence"/>
</dbReference>
<evidence type="ECO:0000256" key="3">
    <source>
        <dbReference type="ARBA" id="ARBA00014376"/>
    </source>
</evidence>
<dbReference type="Pfam" id="PF00460">
    <property type="entry name" value="Flg_bb_rod"/>
    <property type="match status" value="1"/>
</dbReference>
<evidence type="ECO:0000256" key="2">
    <source>
        <dbReference type="ARBA" id="ARBA00009677"/>
    </source>
</evidence>
<comment type="subcellular location">
    <subcellularLocation>
        <location evidence="1 6">Bacterial flagellum basal body</location>
    </subcellularLocation>
</comment>
<dbReference type="PANTHER" id="PTHR30435:SF12">
    <property type="entry name" value="FLAGELLAR BASAL BODY ROD PROTEIN FLGB"/>
    <property type="match status" value="1"/>
</dbReference>
<keyword evidence="8" id="KW-0282">Flagellum</keyword>
<dbReference type="PROSITE" id="PS00588">
    <property type="entry name" value="FLAGELLA_BB_ROD"/>
    <property type="match status" value="1"/>
</dbReference>
<dbReference type="RefSeq" id="WP_055067918.1">
    <property type="nucleotide sequence ID" value="NZ_CP173697.1"/>
</dbReference>
<accession>A0A0M6WN81</accession>
<proteinExistence type="inferred from homology"/>
<comment type="subunit">
    <text evidence="6">The basal body constitutes a major portion of the flagellar organelle and consists of a number of rings mounted on a central rod.</text>
</comment>
<dbReference type="AlphaFoldDB" id="A0A0M6WN81"/>
<gene>
    <name evidence="8" type="ORF">M72_07501</name>
</gene>
<dbReference type="STRING" id="301302.ERS852420_02832"/>
<evidence type="ECO:0000256" key="5">
    <source>
        <dbReference type="ARBA" id="ARBA00024934"/>
    </source>
</evidence>
<dbReference type="NCBIfam" id="TIGR01396">
    <property type="entry name" value="FlgB"/>
    <property type="match status" value="1"/>
</dbReference>
<keyword evidence="8" id="KW-0966">Cell projection</keyword>
<evidence type="ECO:0000256" key="6">
    <source>
        <dbReference type="PIRNR" id="PIRNR002889"/>
    </source>
</evidence>
<dbReference type="InterPro" id="IPR001444">
    <property type="entry name" value="Flag_bb_rod_N"/>
</dbReference>
<feature type="domain" description="Flagellar basal body rod protein N-terminal" evidence="7">
    <location>
        <begin position="25"/>
        <end position="40"/>
    </location>
</feature>
<evidence type="ECO:0000256" key="1">
    <source>
        <dbReference type="ARBA" id="ARBA00004117"/>
    </source>
</evidence>
<dbReference type="GO" id="GO:0071978">
    <property type="term" value="P:bacterial-type flagellum-dependent swarming motility"/>
    <property type="evidence" value="ECO:0007669"/>
    <property type="project" value="TreeGrafter"/>
</dbReference>
<comment type="function">
    <text evidence="5 6">Structural component of flagellum, the bacterial motility apparatus. Part of the rod structure of flagellar basal body.</text>
</comment>
<name>A0A0M6WN81_9FIRM</name>
<reference evidence="9" key="1">
    <citation type="submission" date="2015-05" db="EMBL/GenBank/DDBJ databases">
        <authorList>
            <consortium name="Pathogen Informatics"/>
        </authorList>
    </citation>
    <scope>NUCLEOTIDE SEQUENCE [LARGE SCALE GENOMIC DNA]</scope>
    <source>
        <strain evidence="9">M72</strain>
    </source>
</reference>
<dbReference type="InterPro" id="IPR019776">
    <property type="entry name" value="Flagellar_basal_body_rod_CS"/>
</dbReference>
<sequence length="129" mass="14632">MLSTDAFNYVNVLDKAADASWSRENILTNNIANVNTPGYKRKDLNFENTLKTELGRCKHESLDSKMKDVDLSRLNPSIYVDSSNYSYRLDGSNVDIDTEEVELASEQIRYQGITAGINGQFDRMRSVIK</sequence>
<protein>
    <recommendedName>
        <fullName evidence="3 6">Flagellar basal body rod protein FlgB</fullName>
    </recommendedName>
</protein>
<dbReference type="OrthoDB" id="9792068at2"/>
<organism evidence="8 9">
    <name type="scientific">Roseburia faecis</name>
    <dbReference type="NCBI Taxonomy" id="301302"/>
    <lineage>
        <taxon>Bacteria</taxon>
        <taxon>Bacillati</taxon>
        <taxon>Bacillota</taxon>
        <taxon>Clostridia</taxon>
        <taxon>Lachnospirales</taxon>
        <taxon>Lachnospiraceae</taxon>
        <taxon>Roseburia</taxon>
    </lineage>
</organism>
<evidence type="ECO:0000313" key="8">
    <source>
        <dbReference type="EMBL" id="CRL38694.1"/>
    </source>
</evidence>
<keyword evidence="4 6" id="KW-0975">Bacterial flagellum</keyword>
<dbReference type="InterPro" id="IPR006300">
    <property type="entry name" value="FlgB"/>
</dbReference>
<keyword evidence="9" id="KW-1185">Reference proteome</keyword>
<dbReference type="PIRSF" id="PIRSF002889">
    <property type="entry name" value="Rod_FlgB"/>
    <property type="match status" value="1"/>
</dbReference>
<evidence type="ECO:0000256" key="4">
    <source>
        <dbReference type="ARBA" id="ARBA00023143"/>
    </source>
</evidence>
<keyword evidence="8" id="KW-0969">Cilium</keyword>
<evidence type="ECO:0000313" key="9">
    <source>
        <dbReference type="Proteomes" id="UP000049979"/>
    </source>
</evidence>
<dbReference type="GO" id="GO:0030694">
    <property type="term" value="C:bacterial-type flagellum basal body, rod"/>
    <property type="evidence" value="ECO:0007669"/>
    <property type="project" value="InterPro"/>
</dbReference>
<evidence type="ECO:0000259" key="7">
    <source>
        <dbReference type="Pfam" id="PF00460"/>
    </source>
</evidence>
<dbReference type="EMBL" id="CVRR01000019">
    <property type="protein sequence ID" value="CRL38694.1"/>
    <property type="molecule type" value="Genomic_DNA"/>
</dbReference>
<comment type="similarity">
    <text evidence="2 6">Belongs to the flagella basal body rod proteins family.</text>
</comment>